<feature type="chain" id="PRO_5047366278" description="DUF5723 domain-containing protein" evidence="1">
    <location>
        <begin position="20"/>
        <end position="459"/>
    </location>
</feature>
<accession>A0ABR7TJU5</accession>
<evidence type="ECO:0000313" key="3">
    <source>
        <dbReference type="EMBL" id="MBC9930767.1"/>
    </source>
</evidence>
<gene>
    <name evidence="3" type="ORF">ICL07_10305</name>
</gene>
<evidence type="ECO:0000259" key="2">
    <source>
        <dbReference type="Pfam" id="PF18990"/>
    </source>
</evidence>
<feature type="domain" description="DUF5723" evidence="2">
    <location>
        <begin position="40"/>
        <end position="432"/>
    </location>
</feature>
<keyword evidence="4" id="KW-1185">Reference proteome</keyword>
<dbReference type="RefSeq" id="WP_188087821.1">
    <property type="nucleotide sequence ID" value="NZ_JACVFC010000001.1"/>
</dbReference>
<comment type="caution">
    <text evidence="3">The sequence shown here is derived from an EMBL/GenBank/DDBJ whole genome shotgun (WGS) entry which is preliminary data.</text>
</comment>
<organism evidence="3 4">
    <name type="scientific">Chitinophaga qingshengii</name>
    <dbReference type="NCBI Taxonomy" id="1569794"/>
    <lineage>
        <taxon>Bacteria</taxon>
        <taxon>Pseudomonadati</taxon>
        <taxon>Bacteroidota</taxon>
        <taxon>Chitinophagia</taxon>
        <taxon>Chitinophagales</taxon>
        <taxon>Chitinophagaceae</taxon>
        <taxon>Chitinophaga</taxon>
    </lineage>
</organism>
<dbReference type="InterPro" id="IPR043781">
    <property type="entry name" value="DUF5723"/>
</dbReference>
<protein>
    <recommendedName>
        <fullName evidence="2">DUF5723 domain-containing protein</fullName>
    </recommendedName>
</protein>
<keyword evidence="1" id="KW-0732">Signal</keyword>
<reference evidence="3 4" key="1">
    <citation type="submission" date="2020-09" db="EMBL/GenBank/DDBJ databases">
        <title>Genome sequences of type strains of Chitinophaga qingshengii and Chitinophaga varians.</title>
        <authorList>
            <person name="Kittiwongwattana C."/>
        </authorList>
    </citation>
    <scope>NUCLEOTIDE SEQUENCE [LARGE SCALE GENOMIC DNA]</scope>
    <source>
        <strain evidence="3 4">JCM 30026</strain>
    </source>
</reference>
<sequence>MKRISTFLLLSCSTLSLYAQDYAGFRTSSYAGATSVYSNPANIADNRYRWDVNLFSVNAGVGNNQLKYKLGNVGSAFGEDTIKSQLFGQSKGLTRALLNVSATVPTVMFSVKKWSFAVGARARVMVNVTDLDGKLADKIMNDFSSMDRSSFPYTINSNDNMRIALNAWSEFNVSAAREVITVGPHYLKAGITLKYLAGAGNASININQLKGTMGIDEGKQDTYLTNASGEIGMNFAGVNLSDFQAEDAAKTHGRGFGADLGVVYEYRPASAQKGYKFRAGLALLDAGKIRYERDVTRSGSFGINIPAGQQFYLSNLNGVDLDNYKRELGKYPQYFKADQHNAAANYSISLPTTLQLTGDYHIHKDFFVNLEVQLALASGKTKPFNAQYYSGFAVTPRYDGRIFGFFMPLSYNGLTKFNAGASFRVGPVFFGSGSVLSALMGGSHQVDGFIGVRFGGLRK</sequence>
<dbReference type="EMBL" id="JACVFC010000001">
    <property type="protein sequence ID" value="MBC9930767.1"/>
    <property type="molecule type" value="Genomic_DNA"/>
</dbReference>
<evidence type="ECO:0000313" key="4">
    <source>
        <dbReference type="Proteomes" id="UP000659124"/>
    </source>
</evidence>
<evidence type="ECO:0000256" key="1">
    <source>
        <dbReference type="SAM" id="SignalP"/>
    </source>
</evidence>
<dbReference type="Proteomes" id="UP000659124">
    <property type="component" value="Unassembled WGS sequence"/>
</dbReference>
<proteinExistence type="predicted"/>
<name>A0ABR7TJU5_9BACT</name>
<dbReference type="Pfam" id="PF18990">
    <property type="entry name" value="DUF5723"/>
    <property type="match status" value="1"/>
</dbReference>
<feature type="signal peptide" evidence="1">
    <location>
        <begin position="1"/>
        <end position="19"/>
    </location>
</feature>